<dbReference type="PRINTS" id="PR00081">
    <property type="entry name" value="GDHRDH"/>
</dbReference>
<evidence type="ECO:0000256" key="2">
    <source>
        <dbReference type="ARBA" id="ARBA00023002"/>
    </source>
</evidence>
<accession>A0A1I8MQV1</accession>
<name>A0A1I8MQV1_MUSDO</name>
<dbReference type="KEGG" id="mde:101901246"/>
<dbReference type="PANTHER" id="PTHR43115">
    <property type="entry name" value="DEHYDROGENASE/REDUCTASE SDR FAMILY MEMBER 11"/>
    <property type="match status" value="1"/>
</dbReference>
<dbReference type="EnsemblMetazoa" id="MDOA007518-RA">
    <property type="protein sequence ID" value="MDOA007518-PA"/>
    <property type="gene ID" value="MDOA007518"/>
</dbReference>
<evidence type="ECO:0008006" key="5">
    <source>
        <dbReference type="Google" id="ProtNLM"/>
    </source>
</evidence>
<comment type="similarity">
    <text evidence="1 3">Belongs to the short-chain dehydrogenases/reductases (SDR) family.</text>
</comment>
<dbReference type="FunFam" id="3.40.50.720:FF:000047">
    <property type="entry name" value="NADP-dependent L-serine/L-allo-threonine dehydrogenase"/>
    <property type="match status" value="1"/>
</dbReference>
<dbReference type="GO" id="GO:0016616">
    <property type="term" value="F:oxidoreductase activity, acting on the CH-OH group of donors, NAD or NADP as acceptor"/>
    <property type="evidence" value="ECO:0007669"/>
    <property type="project" value="UniProtKB-ARBA"/>
</dbReference>
<reference evidence="4" key="1">
    <citation type="submission" date="2020-05" db="UniProtKB">
        <authorList>
            <consortium name="EnsemblMetazoa"/>
        </authorList>
    </citation>
    <scope>IDENTIFICATION</scope>
    <source>
        <strain evidence="4">Aabys</strain>
    </source>
</reference>
<dbReference type="InterPro" id="IPR036291">
    <property type="entry name" value="NAD(P)-bd_dom_sf"/>
</dbReference>
<dbReference type="AlphaFoldDB" id="A0A1I8MQV1"/>
<dbReference type="STRING" id="7370.A0A1I8MQV1"/>
<organism evidence="4">
    <name type="scientific">Musca domestica</name>
    <name type="common">House fly</name>
    <dbReference type="NCBI Taxonomy" id="7370"/>
    <lineage>
        <taxon>Eukaryota</taxon>
        <taxon>Metazoa</taxon>
        <taxon>Ecdysozoa</taxon>
        <taxon>Arthropoda</taxon>
        <taxon>Hexapoda</taxon>
        <taxon>Insecta</taxon>
        <taxon>Pterygota</taxon>
        <taxon>Neoptera</taxon>
        <taxon>Endopterygota</taxon>
        <taxon>Diptera</taxon>
        <taxon>Brachycera</taxon>
        <taxon>Muscomorpha</taxon>
        <taxon>Muscoidea</taxon>
        <taxon>Muscidae</taxon>
        <taxon>Musca</taxon>
    </lineage>
</organism>
<dbReference type="Gene3D" id="3.40.50.720">
    <property type="entry name" value="NAD(P)-binding Rossmann-like Domain"/>
    <property type="match status" value="1"/>
</dbReference>
<dbReference type="OrthoDB" id="1933717at2759"/>
<dbReference type="SUPFAM" id="SSF51735">
    <property type="entry name" value="NAD(P)-binding Rossmann-fold domains"/>
    <property type="match status" value="1"/>
</dbReference>
<dbReference type="eggNOG" id="KOG1205">
    <property type="taxonomic scope" value="Eukaryota"/>
</dbReference>
<dbReference type="PRINTS" id="PR00080">
    <property type="entry name" value="SDRFAMILY"/>
</dbReference>
<dbReference type="Pfam" id="PF00106">
    <property type="entry name" value="adh_short"/>
    <property type="match status" value="1"/>
</dbReference>
<proteinExistence type="inferred from homology"/>
<keyword evidence="2" id="KW-0560">Oxidoreductase</keyword>
<evidence type="ECO:0000256" key="1">
    <source>
        <dbReference type="ARBA" id="ARBA00006484"/>
    </source>
</evidence>
<sequence>MSSTLWKSKVAVVTGASVGIGAEVAVRLANAGITVVGLARRAELIDDLNKKVHGNGGQIHSYRCDMANEENIGKAFAWIGEHFGGISILVCNAGVLKANFIVESSNADLKQLYDINAYATTICLREGLKLMRNGKVDKGHIMVLNSILGHRIPDVAVPLFSVYPATKHAITGLCQTLRQEIHFLKLNIKLTSINPGMVDTDFLNVYSHTVADLPKLNAVDVADAIMYALETPNHVQVEDITLQAMRRYDTAGYL</sequence>
<gene>
    <name evidence="4" type="primary">101901246</name>
</gene>
<dbReference type="VEuPathDB" id="VectorBase:MDOA007518"/>
<dbReference type="VEuPathDB" id="VectorBase:MDOMA2_004078"/>
<evidence type="ECO:0000256" key="3">
    <source>
        <dbReference type="RuleBase" id="RU000363"/>
    </source>
</evidence>
<dbReference type="InterPro" id="IPR002347">
    <property type="entry name" value="SDR_fam"/>
</dbReference>
<protein>
    <recommendedName>
        <fullName evidence="5">Short chain dehydrogenase</fullName>
    </recommendedName>
</protein>
<dbReference type="RefSeq" id="XP_005181175.2">
    <property type="nucleotide sequence ID" value="XM_005181118.4"/>
</dbReference>
<evidence type="ECO:0000313" key="4">
    <source>
        <dbReference type="EnsemblMetazoa" id="MDOA007518-PA"/>
    </source>
</evidence>
<dbReference type="PANTHER" id="PTHR43115:SF4">
    <property type="entry name" value="DEHYDROGENASE_REDUCTASE SDR FAMILY MEMBER 11"/>
    <property type="match status" value="1"/>
</dbReference>